<keyword evidence="14" id="KW-1185">Reference proteome</keyword>
<evidence type="ECO:0000256" key="1">
    <source>
        <dbReference type="ARBA" id="ARBA00003408"/>
    </source>
</evidence>
<evidence type="ECO:0000256" key="7">
    <source>
        <dbReference type="ARBA" id="ARBA00022692"/>
    </source>
</evidence>
<dbReference type="PIRSF" id="PIRSF006603">
    <property type="entry name" value="DinF"/>
    <property type="match status" value="1"/>
</dbReference>
<comment type="caution">
    <text evidence="13">The sequence shown here is derived from an EMBL/GenBank/DDBJ whole genome shotgun (WGS) entry which is preliminary data.</text>
</comment>
<dbReference type="InterPro" id="IPR048279">
    <property type="entry name" value="MdtK-like"/>
</dbReference>
<name>A0A7X2T1C9_9CLOT</name>
<evidence type="ECO:0000256" key="12">
    <source>
        <dbReference type="SAM" id="Phobius"/>
    </source>
</evidence>
<dbReference type="GO" id="GO:0006811">
    <property type="term" value="P:monoatomic ion transport"/>
    <property type="evidence" value="ECO:0007669"/>
    <property type="project" value="UniProtKB-KW"/>
</dbReference>
<protein>
    <recommendedName>
        <fullName evidence="3">Probable multidrug resistance protein NorM</fullName>
    </recommendedName>
    <alternativeName>
        <fullName evidence="11">Multidrug-efflux transporter</fullName>
    </alternativeName>
</protein>
<dbReference type="PANTHER" id="PTHR43298">
    <property type="entry name" value="MULTIDRUG RESISTANCE PROTEIN NORM-RELATED"/>
    <property type="match status" value="1"/>
</dbReference>
<evidence type="ECO:0000256" key="9">
    <source>
        <dbReference type="ARBA" id="ARBA00023065"/>
    </source>
</evidence>
<evidence type="ECO:0000256" key="6">
    <source>
        <dbReference type="ARBA" id="ARBA00022475"/>
    </source>
</evidence>
<dbReference type="GO" id="GO:0005886">
    <property type="term" value="C:plasma membrane"/>
    <property type="evidence" value="ECO:0007669"/>
    <property type="project" value="UniProtKB-SubCell"/>
</dbReference>
<reference evidence="13 14" key="1">
    <citation type="submission" date="2019-08" db="EMBL/GenBank/DDBJ databases">
        <title>In-depth cultivation of the pig gut microbiome towards novel bacterial diversity and tailored functional studies.</title>
        <authorList>
            <person name="Wylensek D."/>
            <person name="Hitch T.C.A."/>
            <person name="Clavel T."/>
        </authorList>
    </citation>
    <scope>NUCLEOTIDE SEQUENCE [LARGE SCALE GENOMIC DNA]</scope>
    <source>
        <strain evidence="13 14">WCA-383-APC-5B</strain>
    </source>
</reference>
<evidence type="ECO:0000313" key="13">
    <source>
        <dbReference type="EMBL" id="MSR90753.1"/>
    </source>
</evidence>
<organism evidence="13 14">
    <name type="scientific">Inconstantimicrobium porci</name>
    <dbReference type="NCBI Taxonomy" id="2652291"/>
    <lineage>
        <taxon>Bacteria</taxon>
        <taxon>Bacillati</taxon>
        <taxon>Bacillota</taxon>
        <taxon>Clostridia</taxon>
        <taxon>Eubacteriales</taxon>
        <taxon>Clostridiaceae</taxon>
        <taxon>Inconstantimicrobium</taxon>
    </lineage>
</organism>
<dbReference type="RefSeq" id="WP_154530634.1">
    <property type="nucleotide sequence ID" value="NZ_JAQXTV010000134.1"/>
</dbReference>
<dbReference type="GO" id="GO:0042910">
    <property type="term" value="F:xenobiotic transmembrane transporter activity"/>
    <property type="evidence" value="ECO:0007669"/>
    <property type="project" value="InterPro"/>
</dbReference>
<keyword evidence="7 12" id="KW-0812">Transmembrane</keyword>
<evidence type="ECO:0000256" key="2">
    <source>
        <dbReference type="ARBA" id="ARBA00004651"/>
    </source>
</evidence>
<feature type="transmembrane region" description="Helical" evidence="12">
    <location>
        <begin position="134"/>
        <end position="153"/>
    </location>
</feature>
<feature type="transmembrane region" description="Helical" evidence="12">
    <location>
        <begin position="259"/>
        <end position="278"/>
    </location>
</feature>
<evidence type="ECO:0000256" key="4">
    <source>
        <dbReference type="ARBA" id="ARBA00022448"/>
    </source>
</evidence>
<comment type="subcellular location">
    <subcellularLocation>
        <location evidence="2">Cell membrane</location>
        <topology evidence="2">Multi-pass membrane protein</topology>
    </subcellularLocation>
</comment>
<sequence>MTRFHKQTYLNVLKLSLPAVGEMLLYTLIWVFDTMMVGRYGGNIAVSSVGLCTEILSTFSNILIASGISVGITSLIARYTGAKNIAKAEECATIGYGITIIISLIVSILFAVFALPLLKTIGADDNVALIGSSYMRIACIGIFFSMMTTALSATLRGSGNTVTPLIIAASVNIINIFLDYCLIFGRFSLPELGTDGAAIATAIAEAVGFSVASVYFIKYSKIKIRIKYIKSLNIFRTKSLINLSVPAMLQEASFSISRLICNLFIVSLGTIAFAANQITTTIESLSYMPGWGFAVAATTLVGQKVGEKNYKGAKEYASVSLILGILTMSICSVLFLVIPGKLINLFITSNESEVIKFGTYCLMVAAIEQPFTALSMIAGGILKGTGDTKTPFKVALFTSWAIRLPLMFIAIFVLKMSVVSVWVITSIQWVFDGTLLYILFKKNFKRNYNL</sequence>
<feature type="transmembrane region" description="Helical" evidence="12">
    <location>
        <begin position="12"/>
        <end position="32"/>
    </location>
</feature>
<dbReference type="NCBIfam" id="TIGR00797">
    <property type="entry name" value="matE"/>
    <property type="match status" value="1"/>
</dbReference>
<evidence type="ECO:0000313" key="14">
    <source>
        <dbReference type="Proteomes" id="UP000460287"/>
    </source>
</evidence>
<keyword evidence="4" id="KW-0813">Transport</keyword>
<keyword evidence="10 12" id="KW-0472">Membrane</keyword>
<evidence type="ECO:0000256" key="11">
    <source>
        <dbReference type="ARBA" id="ARBA00031636"/>
    </source>
</evidence>
<keyword evidence="9" id="KW-0406">Ion transport</keyword>
<dbReference type="AlphaFoldDB" id="A0A7X2T1C9"/>
<feature type="transmembrane region" description="Helical" evidence="12">
    <location>
        <begin position="315"/>
        <end position="337"/>
    </location>
</feature>
<evidence type="ECO:0000256" key="10">
    <source>
        <dbReference type="ARBA" id="ARBA00023136"/>
    </source>
</evidence>
<dbReference type="PANTHER" id="PTHR43298:SF4">
    <property type="entry name" value="DRUG_SODIUM ANTIPORTER"/>
    <property type="match status" value="1"/>
</dbReference>
<gene>
    <name evidence="13" type="ORF">FYJ33_04785</name>
</gene>
<keyword evidence="5" id="KW-0050">Antiport</keyword>
<keyword evidence="6" id="KW-1003">Cell membrane</keyword>
<evidence type="ECO:0000256" key="5">
    <source>
        <dbReference type="ARBA" id="ARBA00022449"/>
    </source>
</evidence>
<keyword evidence="8 12" id="KW-1133">Transmembrane helix</keyword>
<feature type="transmembrane region" description="Helical" evidence="12">
    <location>
        <begin position="197"/>
        <end position="217"/>
    </location>
</feature>
<proteinExistence type="predicted"/>
<feature type="transmembrane region" description="Helical" evidence="12">
    <location>
        <begin position="93"/>
        <end position="114"/>
    </location>
</feature>
<evidence type="ECO:0000256" key="3">
    <source>
        <dbReference type="ARBA" id="ARBA00020268"/>
    </source>
</evidence>
<feature type="transmembrane region" description="Helical" evidence="12">
    <location>
        <begin position="420"/>
        <end position="440"/>
    </location>
</feature>
<feature type="transmembrane region" description="Helical" evidence="12">
    <location>
        <begin position="165"/>
        <end position="185"/>
    </location>
</feature>
<dbReference type="EMBL" id="VULX01000004">
    <property type="protein sequence ID" value="MSR90753.1"/>
    <property type="molecule type" value="Genomic_DNA"/>
</dbReference>
<dbReference type="InterPro" id="IPR050222">
    <property type="entry name" value="MATE_MdtK"/>
</dbReference>
<accession>A0A7X2T1C9</accession>
<comment type="function">
    <text evidence="1">Multidrug efflux pump.</text>
</comment>
<feature type="transmembrane region" description="Helical" evidence="12">
    <location>
        <begin position="394"/>
        <end position="414"/>
    </location>
</feature>
<evidence type="ECO:0000256" key="8">
    <source>
        <dbReference type="ARBA" id="ARBA00022989"/>
    </source>
</evidence>
<dbReference type="GO" id="GO:0015297">
    <property type="term" value="F:antiporter activity"/>
    <property type="evidence" value="ECO:0007669"/>
    <property type="project" value="UniProtKB-KW"/>
</dbReference>
<feature type="transmembrane region" description="Helical" evidence="12">
    <location>
        <begin position="62"/>
        <end position="81"/>
    </location>
</feature>
<dbReference type="InterPro" id="IPR002528">
    <property type="entry name" value="MATE_fam"/>
</dbReference>
<dbReference type="CDD" id="cd13137">
    <property type="entry name" value="MATE_NorM_like"/>
    <property type="match status" value="1"/>
</dbReference>
<dbReference type="Proteomes" id="UP000460287">
    <property type="component" value="Unassembled WGS sequence"/>
</dbReference>
<dbReference type="Pfam" id="PF01554">
    <property type="entry name" value="MatE"/>
    <property type="match status" value="2"/>
</dbReference>